<feature type="region of interest" description="Disordered" evidence="1">
    <location>
        <begin position="401"/>
        <end position="499"/>
    </location>
</feature>
<proteinExistence type="predicted"/>
<dbReference type="PROSITE" id="PS50835">
    <property type="entry name" value="IG_LIKE"/>
    <property type="match status" value="2"/>
</dbReference>
<protein>
    <submittedName>
        <fullName evidence="3">Zwei Ig domain protein zig-8-like 12</fullName>
    </submittedName>
</protein>
<dbReference type="SMART" id="SM00409">
    <property type="entry name" value="IG"/>
    <property type="match status" value="2"/>
</dbReference>
<dbReference type="Pfam" id="PF07686">
    <property type="entry name" value="V-set"/>
    <property type="match status" value="1"/>
</dbReference>
<dbReference type="InterPro" id="IPR037448">
    <property type="entry name" value="Zig-8"/>
</dbReference>
<name>A0A8J5N7N3_HOMAM</name>
<dbReference type="GO" id="GO:0050808">
    <property type="term" value="P:synapse organization"/>
    <property type="evidence" value="ECO:0007669"/>
    <property type="project" value="TreeGrafter"/>
</dbReference>
<feature type="domain" description="Ig-like" evidence="2">
    <location>
        <begin position="121"/>
        <end position="217"/>
    </location>
</feature>
<organism evidence="3 4">
    <name type="scientific">Homarus americanus</name>
    <name type="common">American lobster</name>
    <dbReference type="NCBI Taxonomy" id="6706"/>
    <lineage>
        <taxon>Eukaryota</taxon>
        <taxon>Metazoa</taxon>
        <taxon>Ecdysozoa</taxon>
        <taxon>Arthropoda</taxon>
        <taxon>Crustacea</taxon>
        <taxon>Multicrustacea</taxon>
        <taxon>Malacostraca</taxon>
        <taxon>Eumalacostraca</taxon>
        <taxon>Eucarida</taxon>
        <taxon>Decapoda</taxon>
        <taxon>Pleocyemata</taxon>
        <taxon>Astacidea</taxon>
        <taxon>Nephropoidea</taxon>
        <taxon>Nephropidae</taxon>
        <taxon>Homarus</taxon>
    </lineage>
</organism>
<dbReference type="InterPro" id="IPR013106">
    <property type="entry name" value="Ig_V-set"/>
</dbReference>
<dbReference type="CDD" id="cd00099">
    <property type="entry name" value="IgV"/>
    <property type="match status" value="1"/>
</dbReference>
<dbReference type="AlphaFoldDB" id="A0A8J5N7N3"/>
<dbReference type="InterPro" id="IPR003598">
    <property type="entry name" value="Ig_sub2"/>
</dbReference>
<feature type="compositionally biased region" description="Low complexity" evidence="1">
    <location>
        <begin position="401"/>
        <end position="442"/>
    </location>
</feature>
<evidence type="ECO:0000313" key="3">
    <source>
        <dbReference type="EMBL" id="KAG7174574.1"/>
    </source>
</evidence>
<dbReference type="EMBL" id="JAHLQT010007588">
    <property type="protein sequence ID" value="KAG7174574.1"/>
    <property type="molecule type" value="Genomic_DNA"/>
</dbReference>
<dbReference type="InterPro" id="IPR013783">
    <property type="entry name" value="Ig-like_fold"/>
</dbReference>
<reference evidence="3" key="1">
    <citation type="journal article" date="2021" name="Sci. Adv.">
        <title>The American lobster genome reveals insights on longevity, neural, and immune adaptations.</title>
        <authorList>
            <person name="Polinski J.M."/>
            <person name="Zimin A.V."/>
            <person name="Clark K.F."/>
            <person name="Kohn A.B."/>
            <person name="Sadowski N."/>
            <person name="Timp W."/>
            <person name="Ptitsyn A."/>
            <person name="Khanna P."/>
            <person name="Romanova D.Y."/>
            <person name="Williams P."/>
            <person name="Greenwood S.J."/>
            <person name="Moroz L.L."/>
            <person name="Walt D.R."/>
            <person name="Bodnar A.G."/>
        </authorList>
    </citation>
    <scope>NUCLEOTIDE SEQUENCE</scope>
    <source>
        <strain evidence="3">GMGI-L3</strain>
    </source>
</reference>
<evidence type="ECO:0000259" key="2">
    <source>
        <dbReference type="PROSITE" id="PS50835"/>
    </source>
</evidence>
<comment type="caution">
    <text evidence="3">The sequence shown here is derived from an EMBL/GenBank/DDBJ whole genome shotgun (WGS) entry which is preliminary data.</text>
</comment>
<dbReference type="SMART" id="SM00408">
    <property type="entry name" value="IGc2"/>
    <property type="match status" value="1"/>
</dbReference>
<dbReference type="GO" id="GO:0032589">
    <property type="term" value="C:neuron projection membrane"/>
    <property type="evidence" value="ECO:0007669"/>
    <property type="project" value="TreeGrafter"/>
</dbReference>
<evidence type="ECO:0000256" key="1">
    <source>
        <dbReference type="SAM" id="MobiDB-lite"/>
    </source>
</evidence>
<keyword evidence="4" id="KW-1185">Reference proteome</keyword>
<dbReference type="InterPro" id="IPR036179">
    <property type="entry name" value="Ig-like_dom_sf"/>
</dbReference>
<dbReference type="InterPro" id="IPR003599">
    <property type="entry name" value="Ig_sub"/>
</dbReference>
<feature type="compositionally biased region" description="Low complexity" evidence="1">
    <location>
        <begin position="452"/>
        <end position="499"/>
    </location>
</feature>
<dbReference type="SUPFAM" id="SSF48726">
    <property type="entry name" value="Immunoglobulin"/>
    <property type="match status" value="2"/>
</dbReference>
<dbReference type="Proteomes" id="UP000747542">
    <property type="component" value="Unassembled WGS sequence"/>
</dbReference>
<gene>
    <name evidence="3" type="primary">zig-8-L12</name>
    <name evidence="3" type="ORF">Hamer_G016479</name>
</gene>
<sequence length="512" mass="54678">MLAQWSNTNNQLELGQLGVKVPPEDRFVTQNNSVVTGQVGAAVILHCKTSSATGGLVSWVRKRDYQLLTVGLHTHSSDDRFSINYVHWDWQLHIRYVQPRDAGVYECQVSSHPPTSLFVHLQVVEAEAEILGAPEKHVKLGSILRLVCIMHHTTEALSYVFWYRGNEMINYESEEGTGSVVVESDEHTSVLMVTSASRLHSSSFTCAPLNTKPASILVHVLNGEYPAAMQHGESSCRGLNPPSLTALAALAFILQVVVALTISWTLPKGTVALATALGVSPTLPPLVSSRGRSETDRTLSQVYHHYHHGGTGVAPSGARRWVAGAAHGLPTIHLLVIHLTTSISSTSRSSLSQPPHHHLYIIHLHIIHLHIIHNNIIHLYIIHLCIIHLYIIHLTTSASTTSTSSTSPSSTSTSSTSPSSTSPSSTSPSSTSTSSTSPSSSTLFTSQPHIITSSSTSPSSMSPSSTSPSSTSTSSTSPSSTSTSSTSPSSTSTSSTSPSSILVHIEVLILKG</sequence>
<dbReference type="InterPro" id="IPR007110">
    <property type="entry name" value="Ig-like_dom"/>
</dbReference>
<dbReference type="Gene3D" id="2.60.40.10">
    <property type="entry name" value="Immunoglobulins"/>
    <property type="match status" value="2"/>
</dbReference>
<accession>A0A8J5N7N3</accession>
<dbReference type="PANTHER" id="PTHR23279:SF37">
    <property type="entry name" value="DEFECTIVE PROBOSCIS EXTENSION RESPONSE 13, ISOFORM B"/>
    <property type="match status" value="1"/>
</dbReference>
<feature type="domain" description="Ig-like" evidence="2">
    <location>
        <begin position="23"/>
        <end position="118"/>
    </location>
</feature>
<evidence type="ECO:0000313" key="4">
    <source>
        <dbReference type="Proteomes" id="UP000747542"/>
    </source>
</evidence>
<dbReference type="PANTHER" id="PTHR23279">
    <property type="entry name" value="DEFECTIVE PROBOSCIS EXTENSION RESPONSE DPR -RELATED"/>
    <property type="match status" value="1"/>
</dbReference>